<organism evidence="1 2">
    <name type="scientific">Ancylostoma duodenale</name>
    <dbReference type="NCBI Taxonomy" id="51022"/>
    <lineage>
        <taxon>Eukaryota</taxon>
        <taxon>Metazoa</taxon>
        <taxon>Ecdysozoa</taxon>
        <taxon>Nematoda</taxon>
        <taxon>Chromadorea</taxon>
        <taxon>Rhabditida</taxon>
        <taxon>Rhabditina</taxon>
        <taxon>Rhabditomorpha</taxon>
        <taxon>Strongyloidea</taxon>
        <taxon>Ancylostomatidae</taxon>
        <taxon>Ancylostomatinae</taxon>
        <taxon>Ancylostoma</taxon>
    </lineage>
</organism>
<dbReference type="EMBL" id="KN727428">
    <property type="protein sequence ID" value="KIH65703.1"/>
    <property type="molecule type" value="Genomic_DNA"/>
</dbReference>
<evidence type="ECO:0000313" key="2">
    <source>
        <dbReference type="Proteomes" id="UP000054047"/>
    </source>
</evidence>
<dbReference type="AlphaFoldDB" id="A0A0C2D7S1"/>
<gene>
    <name evidence="1" type="ORF">ANCDUO_03972</name>
</gene>
<dbReference type="Proteomes" id="UP000054047">
    <property type="component" value="Unassembled WGS sequence"/>
</dbReference>
<reference evidence="1 2" key="1">
    <citation type="submission" date="2013-12" db="EMBL/GenBank/DDBJ databases">
        <title>Draft genome of the parsitic nematode Ancylostoma duodenale.</title>
        <authorList>
            <person name="Mitreva M."/>
        </authorList>
    </citation>
    <scope>NUCLEOTIDE SEQUENCE [LARGE SCALE GENOMIC DNA]</scope>
    <source>
        <strain evidence="1 2">Zhejiang</strain>
    </source>
</reference>
<keyword evidence="2" id="KW-1185">Reference proteome</keyword>
<sequence length="63" mass="7527">MVILERINVWLQIWLENGYQILQGFSVYEKPKFLEKTERTEILAHITALHEMSTVKRNPEKGR</sequence>
<evidence type="ECO:0000313" key="1">
    <source>
        <dbReference type="EMBL" id="KIH65703.1"/>
    </source>
</evidence>
<accession>A0A0C2D7S1</accession>
<name>A0A0C2D7S1_9BILA</name>
<proteinExistence type="predicted"/>
<protein>
    <submittedName>
        <fullName evidence="1">Uncharacterized protein</fullName>
    </submittedName>
</protein>